<dbReference type="GO" id="GO:0030992">
    <property type="term" value="C:intraciliary transport particle B"/>
    <property type="evidence" value="ECO:0007669"/>
    <property type="project" value="InterPro"/>
</dbReference>
<organism evidence="3 4">
    <name type="scientific">Cotesia typhae</name>
    <dbReference type="NCBI Taxonomy" id="2053667"/>
    <lineage>
        <taxon>Eukaryota</taxon>
        <taxon>Metazoa</taxon>
        <taxon>Ecdysozoa</taxon>
        <taxon>Arthropoda</taxon>
        <taxon>Hexapoda</taxon>
        <taxon>Insecta</taxon>
        <taxon>Pterygota</taxon>
        <taxon>Neoptera</taxon>
        <taxon>Endopterygota</taxon>
        <taxon>Hymenoptera</taxon>
        <taxon>Apocrita</taxon>
        <taxon>Ichneumonoidea</taxon>
        <taxon>Braconidae</taxon>
        <taxon>Microgastrinae</taxon>
        <taxon>Cotesia</taxon>
    </lineage>
</organism>
<protein>
    <recommendedName>
        <fullName evidence="2">IFT81 calponin homology domain-containing protein</fullName>
    </recommendedName>
</protein>
<dbReference type="Proteomes" id="UP000729913">
    <property type="component" value="Unassembled WGS sequence"/>
</dbReference>
<dbReference type="AlphaFoldDB" id="A0A8J5V5R8"/>
<feature type="domain" description="IFT81 calponin homology" evidence="2">
    <location>
        <begin position="3"/>
        <end position="122"/>
    </location>
</feature>
<evidence type="ECO:0000313" key="4">
    <source>
        <dbReference type="Proteomes" id="UP000729913"/>
    </source>
</evidence>
<feature type="coiled-coil region" evidence="1">
    <location>
        <begin position="271"/>
        <end position="322"/>
    </location>
</feature>
<evidence type="ECO:0000256" key="1">
    <source>
        <dbReference type="SAM" id="Coils"/>
    </source>
</evidence>
<comment type="caution">
    <text evidence="3">The sequence shown here is derived from an EMBL/GenBank/DDBJ whole genome shotgun (WGS) entry which is preliminary data.</text>
</comment>
<dbReference type="GO" id="GO:0015631">
    <property type="term" value="F:tubulin binding"/>
    <property type="evidence" value="ECO:0007669"/>
    <property type="project" value="InterPro"/>
</dbReference>
<dbReference type="InterPro" id="IPR029600">
    <property type="entry name" value="IFT81"/>
</dbReference>
<proteinExistence type="predicted"/>
<feature type="coiled-coil region" evidence="1">
    <location>
        <begin position="499"/>
        <end position="581"/>
    </location>
</feature>
<dbReference type="PANTHER" id="PTHR15614:SF2">
    <property type="entry name" value="INTRAFLAGELLAR TRANSPORT PROTEIN 81 HOMOLOG"/>
    <property type="match status" value="1"/>
</dbReference>
<dbReference type="InterPro" id="IPR041146">
    <property type="entry name" value="IFT81_CH"/>
</dbReference>
<feature type="coiled-coil region" evidence="1">
    <location>
        <begin position="164"/>
        <end position="191"/>
    </location>
</feature>
<reference evidence="3" key="2">
    <citation type="submission" date="2021-04" db="EMBL/GenBank/DDBJ databases">
        <title>Genome-wide patterns of bracovirus chromosomal integration into multiple host tissues during parasitism.</title>
        <authorList>
            <person name="Chebbi M.A.C."/>
        </authorList>
    </citation>
    <scope>NUCLEOTIDE SEQUENCE</scope>
    <source>
        <tissue evidence="3">Whole body</tissue>
    </source>
</reference>
<accession>A0A8J5V5R8</accession>
<dbReference type="EMBL" id="JAAOIC020000067">
    <property type="protein sequence ID" value="KAG8034654.1"/>
    <property type="molecule type" value="Genomic_DNA"/>
</dbReference>
<dbReference type="PANTHER" id="PTHR15614">
    <property type="entry name" value="INTRAFLAGELLAR TRANSPORT PROTEIN 81 HOMOLOG"/>
    <property type="match status" value="1"/>
</dbReference>
<evidence type="ECO:0000313" key="3">
    <source>
        <dbReference type="EMBL" id="KAG8034654.1"/>
    </source>
</evidence>
<dbReference type="Pfam" id="PF18383">
    <property type="entry name" value="IFT81_CH"/>
    <property type="match status" value="1"/>
</dbReference>
<feature type="coiled-coil region" evidence="1">
    <location>
        <begin position="219"/>
        <end position="246"/>
    </location>
</feature>
<evidence type="ECO:0000259" key="2">
    <source>
        <dbReference type="Pfam" id="PF18383"/>
    </source>
</evidence>
<keyword evidence="4" id="KW-1185">Reference proteome</keyword>
<feature type="coiled-coil region" evidence="1">
    <location>
        <begin position="346"/>
        <end position="380"/>
    </location>
</feature>
<keyword evidence="1" id="KW-0175">Coiled coil</keyword>
<dbReference type="OrthoDB" id="276029at2759"/>
<name>A0A8J5V5R8_9HYME</name>
<dbReference type="GO" id="GO:0036064">
    <property type="term" value="C:ciliary basal body"/>
    <property type="evidence" value="ECO:0007669"/>
    <property type="project" value="TreeGrafter"/>
</dbReference>
<sequence>MGEDLKRIIIDLNKFLNKNLSLISFKALTSTDLLQLLSDVLSKITETPRINTIDENVEQSTMRILSILKILKYQTDKDFSLFRQRLSKGDQDTICGIFQWLFKNIDIARKRAYLSRFLIKIEVPAEYLQDAETSALYDRYVELVDEFKIVHKEREAGIKGNEAAAELKSDLRAMEKERQVLVDRIEKIKSKTTSQAHLLQIAQELRLEKDKDHELILQRMQENKAIESLQLSLQKAEQKLQTLQKTDVELTPQSLQQRLQEEVMILMAIYNEKMSKELSSLKLRVNALNNVVKTPYIGPDDIIKLRQQLDVLVREIQTLAENKITENGSEKITPFRQQAAAIAGIKRTTLDKLEKNENDLAELTIKLENKRAKTKHLAEDSMPKGEDLKRYVARLKTKSGMYKRCRAELAELRAEGGILSRTDIILQNKLSDSKTMDAVNMMNYEYNISDNFNESNASDINLQLTHLKPLRQKNYDVDDKYERAKRSYDSIASSTQNAISNLISEVESTRKLIEENTQEMTELQKKIAKMKKIQKNIQDEVRSYANPNGEKSLQDKLNESIISEEKKYKMLKEKEKSLKELLKQSVSQTHQWTSLISIFKTKIENFAENKRRDGIVLRKDGTETLILE</sequence>
<dbReference type="GO" id="GO:0060271">
    <property type="term" value="P:cilium assembly"/>
    <property type="evidence" value="ECO:0007669"/>
    <property type="project" value="InterPro"/>
</dbReference>
<gene>
    <name evidence="3" type="ORF">G9C98_007730</name>
</gene>
<dbReference type="GO" id="GO:0042073">
    <property type="term" value="P:intraciliary transport"/>
    <property type="evidence" value="ECO:0007669"/>
    <property type="project" value="InterPro"/>
</dbReference>
<reference evidence="3" key="1">
    <citation type="submission" date="2020-03" db="EMBL/GenBank/DDBJ databases">
        <authorList>
            <person name="Chebbi M.A."/>
            <person name="Drezen J.M."/>
        </authorList>
    </citation>
    <scope>NUCLEOTIDE SEQUENCE</scope>
    <source>
        <tissue evidence="3">Whole body</tissue>
    </source>
</reference>